<keyword evidence="1" id="KW-0732">Signal</keyword>
<reference evidence="2 3" key="1">
    <citation type="journal article" date="2010" name="Genome Biol.">
        <title>A first genome assembly of the barley fungal pathogen Pyrenophora teres f. teres.</title>
        <authorList>
            <person name="Ellwood S.R."/>
            <person name="Liu Z."/>
            <person name="Syme R.A."/>
            <person name="Lai Z."/>
            <person name="Hane J.K."/>
            <person name="Keiper F."/>
            <person name="Moffat C.S."/>
            <person name="Oliver R.P."/>
            <person name="Friesen T.L."/>
        </authorList>
    </citation>
    <scope>NUCLEOTIDE SEQUENCE [LARGE SCALE GENOMIC DNA]</scope>
    <source>
        <strain evidence="2 3">0-1</strain>
    </source>
</reference>
<dbReference type="AlphaFoldDB" id="E3RH03"/>
<sequence length="54" mass="5650">MRFAVQIFAIAALFSAALAAPVADPASVQVRDAKPEAAPVCYCYGGFCTPGCRR</sequence>
<dbReference type="EMBL" id="GL533007">
    <property type="protein sequence ID" value="EFQ94996.1"/>
    <property type="molecule type" value="Genomic_DNA"/>
</dbReference>
<proteinExistence type="predicted"/>
<evidence type="ECO:0000313" key="2">
    <source>
        <dbReference type="EMBL" id="EFQ94996.1"/>
    </source>
</evidence>
<evidence type="ECO:0000313" key="3">
    <source>
        <dbReference type="Proteomes" id="UP000001067"/>
    </source>
</evidence>
<evidence type="ECO:0000256" key="1">
    <source>
        <dbReference type="SAM" id="SignalP"/>
    </source>
</evidence>
<accession>E3RH03</accession>
<name>E3RH03_PYRTT</name>
<feature type="chain" id="PRO_5003181261" evidence="1">
    <location>
        <begin position="20"/>
        <end position="54"/>
    </location>
</feature>
<dbReference type="KEGG" id="pte:PTT_07141"/>
<gene>
    <name evidence="2" type="ORF">PTT_07141</name>
</gene>
<dbReference type="HOGENOM" id="CLU_194707_0_0_1"/>
<feature type="signal peptide" evidence="1">
    <location>
        <begin position="1"/>
        <end position="19"/>
    </location>
</feature>
<protein>
    <submittedName>
        <fullName evidence="2">Uncharacterized protein</fullName>
    </submittedName>
</protein>
<dbReference type="Proteomes" id="UP000001067">
    <property type="component" value="Unassembled WGS sequence"/>
</dbReference>
<keyword evidence="3" id="KW-1185">Reference proteome</keyword>
<organism evidence="3">
    <name type="scientific">Pyrenophora teres f. teres (strain 0-1)</name>
    <name type="common">Barley net blotch fungus</name>
    <name type="synonym">Drechslera teres f. teres</name>
    <dbReference type="NCBI Taxonomy" id="861557"/>
    <lineage>
        <taxon>Eukaryota</taxon>
        <taxon>Fungi</taxon>
        <taxon>Dikarya</taxon>
        <taxon>Ascomycota</taxon>
        <taxon>Pezizomycotina</taxon>
        <taxon>Dothideomycetes</taxon>
        <taxon>Pleosporomycetidae</taxon>
        <taxon>Pleosporales</taxon>
        <taxon>Pleosporineae</taxon>
        <taxon>Pleosporaceae</taxon>
        <taxon>Pyrenophora</taxon>
    </lineage>
</organism>